<evidence type="ECO:0000256" key="1">
    <source>
        <dbReference type="SAM" id="Phobius"/>
    </source>
</evidence>
<dbReference type="HOGENOM" id="CLU_1206117_0_0_1"/>
<keyword evidence="1" id="KW-0812">Transmembrane</keyword>
<proteinExistence type="predicted"/>
<keyword evidence="1" id="KW-1133">Transmembrane helix</keyword>
<evidence type="ECO:0000313" key="3">
    <source>
        <dbReference type="Proteomes" id="UP000014500"/>
    </source>
</evidence>
<feature type="transmembrane region" description="Helical" evidence="1">
    <location>
        <begin position="139"/>
        <end position="157"/>
    </location>
</feature>
<name>T1IVU9_STRMM</name>
<dbReference type="Proteomes" id="UP000014500">
    <property type="component" value="Unassembled WGS sequence"/>
</dbReference>
<dbReference type="EnsemblMetazoa" id="SMAR005302-RA">
    <property type="protein sequence ID" value="SMAR005302-PA"/>
    <property type="gene ID" value="SMAR005302"/>
</dbReference>
<keyword evidence="1" id="KW-0472">Membrane</keyword>
<keyword evidence="3" id="KW-1185">Reference proteome</keyword>
<evidence type="ECO:0000313" key="2">
    <source>
        <dbReference type="EnsemblMetazoa" id="SMAR005302-PA"/>
    </source>
</evidence>
<feature type="transmembrane region" description="Helical" evidence="1">
    <location>
        <begin position="163"/>
        <end position="190"/>
    </location>
</feature>
<sequence length="230" mass="26712">MPFTQTQFCGVGSLHSGAITIAVWTLMDAVLTLLIPPTVFPSNVYPRLSRYPVSGDLEEYHEFHENSTRKPWHRGEYPEFPEKTWNPEVSEKTWNLEVPAKDPVTTEKPCIWYQEYPWCIQRAYTSGNSKFLLIRGARFIRAIIAFTAVISLVYAIAESEAAACWIWLITEIIIRIIEITEISFLIFVYVSTIYTLDNLFVDFIINCDLLLDRYMEFLLSIERNIRATPR</sequence>
<reference evidence="2" key="2">
    <citation type="submission" date="2015-02" db="UniProtKB">
        <authorList>
            <consortium name="EnsemblMetazoa"/>
        </authorList>
    </citation>
    <scope>IDENTIFICATION</scope>
</reference>
<dbReference type="EMBL" id="JH431595">
    <property type="status" value="NOT_ANNOTATED_CDS"/>
    <property type="molecule type" value="Genomic_DNA"/>
</dbReference>
<organism evidence="2 3">
    <name type="scientific">Strigamia maritima</name>
    <name type="common">European centipede</name>
    <name type="synonym">Geophilus maritimus</name>
    <dbReference type="NCBI Taxonomy" id="126957"/>
    <lineage>
        <taxon>Eukaryota</taxon>
        <taxon>Metazoa</taxon>
        <taxon>Ecdysozoa</taxon>
        <taxon>Arthropoda</taxon>
        <taxon>Myriapoda</taxon>
        <taxon>Chilopoda</taxon>
        <taxon>Pleurostigmophora</taxon>
        <taxon>Geophilomorpha</taxon>
        <taxon>Linotaeniidae</taxon>
        <taxon>Strigamia</taxon>
    </lineage>
</organism>
<dbReference type="AlphaFoldDB" id="T1IVU9"/>
<protein>
    <submittedName>
        <fullName evidence="2">Uncharacterized protein</fullName>
    </submittedName>
</protein>
<accession>T1IVU9</accession>
<reference evidence="3" key="1">
    <citation type="submission" date="2011-05" db="EMBL/GenBank/DDBJ databases">
        <authorList>
            <person name="Richards S.R."/>
            <person name="Qu J."/>
            <person name="Jiang H."/>
            <person name="Jhangiani S.N."/>
            <person name="Agravi P."/>
            <person name="Goodspeed R."/>
            <person name="Gross S."/>
            <person name="Mandapat C."/>
            <person name="Jackson L."/>
            <person name="Mathew T."/>
            <person name="Pu L."/>
            <person name="Thornton R."/>
            <person name="Saada N."/>
            <person name="Wilczek-Boney K.B."/>
            <person name="Lee S."/>
            <person name="Kovar C."/>
            <person name="Wu Y."/>
            <person name="Scherer S.E."/>
            <person name="Worley K.C."/>
            <person name="Muzny D.M."/>
            <person name="Gibbs R."/>
        </authorList>
    </citation>
    <scope>NUCLEOTIDE SEQUENCE</scope>
    <source>
        <strain evidence="3">Brora</strain>
    </source>
</reference>
<feature type="transmembrane region" description="Helical" evidence="1">
    <location>
        <begin position="21"/>
        <end position="40"/>
    </location>
</feature>